<evidence type="ECO:0000313" key="4">
    <source>
        <dbReference type="EMBL" id="MFA1609787.1"/>
    </source>
</evidence>
<feature type="transmembrane region" description="Helical" evidence="2">
    <location>
        <begin position="205"/>
        <end position="229"/>
    </location>
</feature>
<feature type="domain" description="CAAX prenyl protease 2/Lysostaphin resistance protein A-like" evidence="3">
    <location>
        <begin position="153"/>
        <end position="248"/>
    </location>
</feature>
<dbReference type="Proteomes" id="UP001570511">
    <property type="component" value="Unassembled WGS sequence"/>
</dbReference>
<keyword evidence="2" id="KW-1133">Transmembrane helix</keyword>
<proteinExistence type="predicted"/>
<dbReference type="PANTHER" id="PTHR35797">
    <property type="entry name" value="PROTEASE-RELATED"/>
    <property type="match status" value="1"/>
</dbReference>
<reference evidence="4 5" key="1">
    <citation type="submission" date="2024-08" db="EMBL/GenBank/DDBJ databases">
        <title>Halobellus sp. MBLA0158 whole genome sequence.</title>
        <authorList>
            <person name="Hwang C.Y."/>
            <person name="Cho E.-S."/>
            <person name="Seo M.-J."/>
        </authorList>
    </citation>
    <scope>NUCLEOTIDE SEQUENCE [LARGE SCALE GENOMIC DNA]</scope>
    <source>
        <strain evidence="4 5">MBLA0158</strain>
    </source>
</reference>
<dbReference type="Pfam" id="PF02517">
    <property type="entry name" value="Rce1-like"/>
    <property type="match status" value="1"/>
</dbReference>
<dbReference type="InterPro" id="IPR003675">
    <property type="entry name" value="Rce1/LyrA-like_dom"/>
</dbReference>
<feature type="transmembrane region" description="Helical" evidence="2">
    <location>
        <begin position="31"/>
        <end position="48"/>
    </location>
</feature>
<evidence type="ECO:0000313" key="5">
    <source>
        <dbReference type="Proteomes" id="UP001570511"/>
    </source>
</evidence>
<keyword evidence="2" id="KW-0812">Transmembrane</keyword>
<accession>A0ABD5M796</accession>
<feature type="transmembrane region" description="Helical" evidence="2">
    <location>
        <begin position="94"/>
        <end position="116"/>
    </location>
</feature>
<protein>
    <submittedName>
        <fullName evidence="4">CPBP family intramembrane glutamic endopeptidase</fullName>
        <ecNumber evidence="4">3.4.-.-</ecNumber>
    </submittedName>
</protein>
<organism evidence="4 5">
    <name type="scientific">Halobellus rubicundus</name>
    <dbReference type="NCBI Taxonomy" id="2996466"/>
    <lineage>
        <taxon>Archaea</taxon>
        <taxon>Methanobacteriati</taxon>
        <taxon>Methanobacteriota</taxon>
        <taxon>Stenosarchaea group</taxon>
        <taxon>Halobacteria</taxon>
        <taxon>Halobacteriales</taxon>
        <taxon>Haloferacaceae</taxon>
        <taxon>Halobellus</taxon>
    </lineage>
</organism>
<dbReference type="RefSeq" id="WP_372386827.1">
    <property type="nucleotide sequence ID" value="NZ_JBGNYA010000001.1"/>
</dbReference>
<comment type="caution">
    <text evidence="4">The sequence shown here is derived from an EMBL/GenBank/DDBJ whole genome shotgun (WGS) entry which is preliminary data.</text>
</comment>
<feature type="transmembrane region" description="Helical" evidence="2">
    <location>
        <begin position="271"/>
        <end position="290"/>
    </location>
</feature>
<dbReference type="GO" id="GO:0080120">
    <property type="term" value="P:CAAX-box protein maturation"/>
    <property type="evidence" value="ECO:0007669"/>
    <property type="project" value="UniProtKB-ARBA"/>
</dbReference>
<evidence type="ECO:0000259" key="3">
    <source>
        <dbReference type="Pfam" id="PF02517"/>
    </source>
</evidence>
<keyword evidence="2" id="KW-0472">Membrane</keyword>
<dbReference type="EC" id="3.4.-.-" evidence="4"/>
<evidence type="ECO:0000256" key="1">
    <source>
        <dbReference type="SAM" id="MobiDB-lite"/>
    </source>
</evidence>
<evidence type="ECO:0000256" key="2">
    <source>
        <dbReference type="SAM" id="Phobius"/>
    </source>
</evidence>
<dbReference type="GO" id="GO:0004175">
    <property type="term" value="F:endopeptidase activity"/>
    <property type="evidence" value="ECO:0007669"/>
    <property type="project" value="UniProtKB-ARBA"/>
</dbReference>
<dbReference type="EMBL" id="JBGNYA010000001">
    <property type="protein sequence ID" value="MFA1609787.1"/>
    <property type="molecule type" value="Genomic_DNA"/>
</dbReference>
<gene>
    <name evidence="4" type="ORF">OS889_02025</name>
</gene>
<keyword evidence="5" id="KW-1185">Reference proteome</keyword>
<dbReference type="PANTHER" id="PTHR35797:SF1">
    <property type="entry name" value="PROTEASE"/>
    <property type="match status" value="1"/>
</dbReference>
<keyword evidence="4" id="KW-0378">Hydrolase</keyword>
<dbReference type="AlphaFoldDB" id="A0ABD5M796"/>
<feature type="transmembrane region" description="Helical" evidence="2">
    <location>
        <begin position="170"/>
        <end position="193"/>
    </location>
</feature>
<sequence>MPSAPSTEPTGGGTADTTTESVPAAIDTSRLATFFGTLLALVVGFVVAARVASVRLVAVAPVYMFTPLVAAAVTMLRSDVSLDEIGGRIGRLRWYLAAAVAALALVVVALGVAVAMPGVAFDPTADPTPGIGLPSGAVGVVAVAGLVLGLGMTVNAAFALGEEAGWRGYLLWELAPLGFWRASALIGVCWGLWHAPVILDGYNYPSFPLVGVLAMTAATVAFSPLYTYVCLRARSVLAAAAFHGVFNAAAGIVTAYAAAETTLLDELVASPVGLGGIAAFGLATAALAAVGTPELSRSALGGERSESDGSTRG</sequence>
<feature type="region of interest" description="Disordered" evidence="1">
    <location>
        <begin position="1"/>
        <end position="20"/>
    </location>
</feature>
<feature type="transmembrane region" description="Helical" evidence="2">
    <location>
        <begin position="136"/>
        <end position="158"/>
    </location>
</feature>
<name>A0ABD5M796_9EURY</name>
<feature type="transmembrane region" description="Helical" evidence="2">
    <location>
        <begin position="236"/>
        <end position="259"/>
    </location>
</feature>
<dbReference type="InterPro" id="IPR042150">
    <property type="entry name" value="MmRce1-like"/>
</dbReference>